<feature type="repeat" description="CSPG" evidence="7">
    <location>
        <begin position="682"/>
        <end position="779"/>
    </location>
</feature>
<feature type="repeat" description="CSPG" evidence="7">
    <location>
        <begin position="441"/>
        <end position="533"/>
    </location>
</feature>
<dbReference type="Pfam" id="PF03160">
    <property type="entry name" value="Calx-beta"/>
    <property type="match status" value="1"/>
</dbReference>
<feature type="compositionally biased region" description="Polar residues" evidence="8">
    <location>
        <begin position="1435"/>
        <end position="1452"/>
    </location>
</feature>
<evidence type="ECO:0000256" key="6">
    <source>
        <dbReference type="PROSITE-ProRule" id="PRU00043"/>
    </source>
</evidence>
<keyword evidence="2" id="KW-0732">Signal</keyword>
<comment type="caution">
    <text evidence="10">The sequence shown here is derived from an EMBL/GenBank/DDBJ whole genome shotgun (WGS) entry which is preliminary data.</text>
</comment>
<evidence type="ECO:0000256" key="8">
    <source>
        <dbReference type="SAM" id="MobiDB-lite"/>
    </source>
</evidence>
<name>A0AAV4BE41_9GAST</name>
<dbReference type="SMART" id="SM00237">
    <property type="entry name" value="Calx_beta"/>
    <property type="match status" value="1"/>
</dbReference>
<protein>
    <submittedName>
        <fullName evidence="10">Fras1-related extracellular matrix protein 1</fullName>
    </submittedName>
</protein>
<dbReference type="EMBL" id="BLXT01004995">
    <property type="protein sequence ID" value="GFO18835.1"/>
    <property type="molecule type" value="Genomic_DNA"/>
</dbReference>
<feature type="repeat" description="CSPG" evidence="7">
    <location>
        <begin position="72"/>
        <end position="166"/>
    </location>
</feature>
<dbReference type="PANTHER" id="PTHR45739:SF11">
    <property type="entry name" value="FRAS1-RELATED EXTRACELLULAR MATRIX PROTEIN 1-LIKE ISOFORM X1"/>
    <property type="match status" value="1"/>
</dbReference>
<dbReference type="InterPro" id="IPR051561">
    <property type="entry name" value="FRAS1_ECM"/>
</dbReference>
<gene>
    <name evidence="10" type="ORF">PoB_004534000</name>
</gene>
<dbReference type="NCBIfam" id="TIGR01965">
    <property type="entry name" value="VCBS_repeat"/>
    <property type="match status" value="1"/>
</dbReference>
<sequence length="1581" mass="176585">MYVKGGLQHGTLTVHGRHMVIFSMRDIVAGHVVYHHDDSDSTRDRIELRISDGSNTVLSSFPITIIPRDDTPPYMVNNLGLQINEGGSRRITEDMLLAQDADSLDGNIVFSVVKPPRAGDIIRKIRPSDMGTKVFGFHQRDILKGQIFYRHHGDEVFKDVFYFTLKDHQEPPNESEDMPFEIIITPMNENPPHIDPSSKRIMYVKETNVGYIQPSELRYTDIESPSSDLMYTVTTQPYFVYNRGEKDAGRLVATHNMTGLDKHTDAPKVVKFTQEDIDHLKIAYIPPQEDIGPESRLVRIAFTIEDGSGNKLYGQTFDIEVNPVNNHAPIFVTSKLLVEEGGILGITTNQLSATDIDTPTAMLKFVLETSPKYGILQNDERTLKEGGDFVLEDLQKKNIRYLQDGSDVERDTFTLTLLDGKNQATKELTIEIVPIDDQTPTLSKNLRPQLIVSEGEEATISTRILAATDEDTDDGSLVFLIVRQPRYGVLQLRGQPATKFTQEDVKAGRVSFLHTSGETGTNTLKDFATFIISNQNYLPAADLPMYDLNITITPINNQKPTILLGSPVFVAEGESFRFSEEVLKVSDPDSKTKEIQFMVTRQPQWGYIENTKPAPGSEKNNAGIRVNSFTFGDILDGSVNYVQANHRGVEPVKDDFEFYATDGKLNSELRAIRITIVPANDEVPDLMLSGFSVVEGGSMNINPTFLDVIDMDVPRDQLQITISKPPDHGKISFMVHTRRGMVKSPIQSLTADELRSGTQLTYTHDGTEVFYDAFTVSVSDGKHDVKKVCNISIKLHNDERPEVVKNAGLRLDYGDYALVSSLVLQSKDDDNDDRGLYYILVEVPERGFLQYCPDPLASALEMTCTDFELGENFTQIDVDMNRIRYIHTSSMGNTEMDRFVFVLTDGTHKRHEETFEIRIRNSKKANIAVLNKGMVVKEGERVAISTTSLSASDESTRAEEIVFAVTRPPRLGQIENIKRQFVPISSFTQMDLASQRVVYHHLTKNDITADSFTFTVTNGLSEARDGEFRIGIQPMDKILPTLVSNDLLEVLQGTEKPLNPLLLKATDPDTAAHNVTFKVEKPPVYGHLYNRGIPVKDAFSQNDVDLGFITYKSDGSKAGLDNFLFTVSDGRHEGFLINGTVQTQPAMMSIFIQPLVEDAPRLVVNKSPDLLQHLGRQRYGYKLTNKMLRAVDSDSDSGSIYFVITSRPKRGHLENIKAKRYVRRRFTQEDLDQGSLLYIVDSKADQFSDSFNFRVEDSRGNTLKDQRFQMSWSKVEFYHTSIVLCENLGTLTVHVIRTGNLDQSSYVGVHIRGMSAKRGEDFIPKSAKQLQFDPGKSRATWQLTIPDDNLEEPNEKLRLSLVDPVNTILGDKRKLRLLIINAQRGKCPEYLGMISKNNPDHGVLSSQGSEIPTSGNADLNGQHHHVSGVPLDSDFGNTYLNTEADTQTTGVGSPSGAGDRTVTTPSRRSKRKRGKGKKRRKRRKGKNRKTNKKRSRKSRNDKSSSAAGGLLGLDVTSPGYASTGGSHEVARKCTTITKGLLHYDDFKMQLLKCDGKTWQVWTPNSGGDDAGIGASCQQGKS</sequence>
<evidence type="ECO:0000256" key="1">
    <source>
        <dbReference type="ARBA" id="ARBA00005529"/>
    </source>
</evidence>
<dbReference type="InterPro" id="IPR003644">
    <property type="entry name" value="Calx_beta"/>
</dbReference>
<feature type="repeat" description="CSPG" evidence="7">
    <location>
        <begin position="191"/>
        <end position="305"/>
    </location>
</feature>
<dbReference type="InterPro" id="IPR038081">
    <property type="entry name" value="CalX-like_sf"/>
</dbReference>
<keyword evidence="3" id="KW-0677">Repeat</keyword>
<organism evidence="10 11">
    <name type="scientific">Plakobranchus ocellatus</name>
    <dbReference type="NCBI Taxonomy" id="259542"/>
    <lineage>
        <taxon>Eukaryota</taxon>
        <taxon>Metazoa</taxon>
        <taxon>Spiralia</taxon>
        <taxon>Lophotrochozoa</taxon>
        <taxon>Mollusca</taxon>
        <taxon>Gastropoda</taxon>
        <taxon>Heterobranchia</taxon>
        <taxon>Euthyneura</taxon>
        <taxon>Panpulmonata</taxon>
        <taxon>Sacoglossa</taxon>
        <taxon>Placobranchoidea</taxon>
        <taxon>Plakobranchidae</taxon>
        <taxon>Plakobranchus</taxon>
    </lineage>
</organism>
<dbReference type="PANTHER" id="PTHR45739">
    <property type="entry name" value="MATRIX PROTEIN, PUTATIVE-RELATED"/>
    <property type="match status" value="1"/>
</dbReference>
<accession>A0AAV4BE41</accession>
<reference evidence="10 11" key="1">
    <citation type="journal article" date="2021" name="Elife">
        <title>Chloroplast acquisition without the gene transfer in kleptoplastic sea slugs, Plakobranchus ocellatus.</title>
        <authorList>
            <person name="Maeda T."/>
            <person name="Takahashi S."/>
            <person name="Yoshida T."/>
            <person name="Shimamura S."/>
            <person name="Takaki Y."/>
            <person name="Nagai Y."/>
            <person name="Toyoda A."/>
            <person name="Suzuki Y."/>
            <person name="Arimoto A."/>
            <person name="Ishii H."/>
            <person name="Satoh N."/>
            <person name="Nishiyama T."/>
            <person name="Hasebe M."/>
            <person name="Maruyama T."/>
            <person name="Minagawa J."/>
            <person name="Obokata J."/>
            <person name="Shigenobu S."/>
        </authorList>
    </citation>
    <scope>NUCLEOTIDE SEQUENCE [LARGE SCALE GENOMIC DNA]</scope>
</reference>
<evidence type="ECO:0000256" key="2">
    <source>
        <dbReference type="ARBA" id="ARBA00022729"/>
    </source>
</evidence>
<evidence type="ECO:0000313" key="10">
    <source>
        <dbReference type="EMBL" id="GFO18835.1"/>
    </source>
</evidence>
<feature type="repeat" description="CSPG" evidence="7">
    <location>
        <begin position="327"/>
        <end position="418"/>
    </location>
</feature>
<dbReference type="InterPro" id="IPR039005">
    <property type="entry name" value="CSPG_rpt"/>
</dbReference>
<feature type="repeat" description="CSPG" evidence="7">
    <location>
        <begin position="1039"/>
        <end position="1128"/>
    </location>
</feature>
<feature type="region of interest" description="Disordered" evidence="8">
    <location>
        <begin position="1401"/>
        <end position="1515"/>
    </location>
</feature>
<keyword evidence="4 6" id="KW-0106">Calcium</keyword>
<feature type="repeat" description="CSPG" evidence="7">
    <location>
        <begin position="559"/>
        <end position="661"/>
    </location>
</feature>
<feature type="repeat" description="CSPG" evidence="7">
    <location>
        <begin position="800"/>
        <end position="904"/>
    </location>
</feature>
<feature type="domain" description="Cadherin" evidence="9">
    <location>
        <begin position="338"/>
        <end position="442"/>
    </location>
</feature>
<feature type="repeat" description="CSPG" evidence="7">
    <location>
        <begin position="925"/>
        <end position="1017"/>
    </location>
</feature>
<feature type="compositionally biased region" description="Polar residues" evidence="8">
    <location>
        <begin position="1404"/>
        <end position="1419"/>
    </location>
</feature>
<dbReference type="PROSITE" id="PS51854">
    <property type="entry name" value="CSPG"/>
    <property type="match status" value="10"/>
</dbReference>
<evidence type="ECO:0000256" key="7">
    <source>
        <dbReference type="PROSITE-ProRule" id="PRU01201"/>
    </source>
</evidence>
<evidence type="ECO:0000256" key="5">
    <source>
        <dbReference type="ARBA" id="ARBA00023180"/>
    </source>
</evidence>
<dbReference type="SUPFAM" id="SSF141072">
    <property type="entry name" value="CalX-like"/>
    <property type="match status" value="1"/>
</dbReference>
<dbReference type="Pfam" id="PF16184">
    <property type="entry name" value="Cadherin_3"/>
    <property type="match status" value="11"/>
</dbReference>
<feature type="repeat" description="CSPG" evidence="7">
    <location>
        <begin position="1159"/>
        <end position="1256"/>
    </location>
</feature>
<dbReference type="GO" id="GO:0009653">
    <property type="term" value="P:anatomical structure morphogenesis"/>
    <property type="evidence" value="ECO:0007669"/>
    <property type="project" value="TreeGrafter"/>
</dbReference>
<dbReference type="GO" id="GO:0016020">
    <property type="term" value="C:membrane"/>
    <property type="evidence" value="ECO:0007669"/>
    <property type="project" value="InterPro"/>
</dbReference>
<dbReference type="GO" id="GO:0007154">
    <property type="term" value="P:cell communication"/>
    <property type="evidence" value="ECO:0007669"/>
    <property type="project" value="InterPro"/>
</dbReference>
<evidence type="ECO:0000256" key="3">
    <source>
        <dbReference type="ARBA" id="ARBA00022737"/>
    </source>
</evidence>
<dbReference type="PROSITE" id="PS50268">
    <property type="entry name" value="CADHERIN_2"/>
    <property type="match status" value="1"/>
</dbReference>
<dbReference type="Gene3D" id="2.60.40.2030">
    <property type="match status" value="1"/>
</dbReference>
<dbReference type="InterPro" id="IPR010221">
    <property type="entry name" value="VCBS_dom"/>
</dbReference>
<dbReference type="InterPro" id="IPR002126">
    <property type="entry name" value="Cadherin-like_dom"/>
</dbReference>
<feature type="compositionally biased region" description="Basic residues" evidence="8">
    <location>
        <begin position="1467"/>
        <end position="1499"/>
    </location>
</feature>
<keyword evidence="11" id="KW-1185">Reference proteome</keyword>
<dbReference type="GO" id="GO:0007156">
    <property type="term" value="P:homophilic cell adhesion via plasma membrane adhesion molecules"/>
    <property type="evidence" value="ECO:0007669"/>
    <property type="project" value="InterPro"/>
</dbReference>
<dbReference type="GO" id="GO:0005509">
    <property type="term" value="F:calcium ion binding"/>
    <property type="evidence" value="ECO:0007669"/>
    <property type="project" value="UniProtKB-UniRule"/>
</dbReference>
<proteinExistence type="inferred from homology"/>
<comment type="similarity">
    <text evidence="1">Belongs to the FRAS1 family.</text>
</comment>
<evidence type="ECO:0000313" key="11">
    <source>
        <dbReference type="Proteomes" id="UP000735302"/>
    </source>
</evidence>
<dbReference type="Proteomes" id="UP000735302">
    <property type="component" value="Unassembled WGS sequence"/>
</dbReference>
<keyword evidence="5" id="KW-0325">Glycoprotein</keyword>
<evidence type="ECO:0000259" key="9">
    <source>
        <dbReference type="PROSITE" id="PS50268"/>
    </source>
</evidence>
<evidence type="ECO:0000256" key="4">
    <source>
        <dbReference type="ARBA" id="ARBA00022837"/>
    </source>
</evidence>